<dbReference type="Pfam" id="PF12697">
    <property type="entry name" value="Abhydrolase_6"/>
    <property type="match status" value="1"/>
</dbReference>
<accession>A0ABP7D067</accession>
<reference evidence="3" key="1">
    <citation type="journal article" date="2019" name="Int. J. Syst. Evol. Microbiol.">
        <title>The Global Catalogue of Microorganisms (GCM) 10K type strain sequencing project: providing services to taxonomists for standard genome sequencing and annotation.</title>
        <authorList>
            <consortium name="The Broad Institute Genomics Platform"/>
            <consortium name="The Broad Institute Genome Sequencing Center for Infectious Disease"/>
            <person name="Wu L."/>
            <person name="Ma J."/>
        </authorList>
    </citation>
    <scope>NUCLEOTIDE SEQUENCE [LARGE SCALE GENOMIC DNA]</scope>
    <source>
        <strain evidence="3">JCM 30742</strain>
    </source>
</reference>
<dbReference type="EMBL" id="BAABEO010000025">
    <property type="protein sequence ID" value="GAA3697342.1"/>
    <property type="molecule type" value="Genomic_DNA"/>
</dbReference>
<evidence type="ECO:0000313" key="2">
    <source>
        <dbReference type="EMBL" id="GAA3697342.1"/>
    </source>
</evidence>
<dbReference type="GO" id="GO:0016787">
    <property type="term" value="F:hydrolase activity"/>
    <property type="evidence" value="ECO:0007669"/>
    <property type="project" value="UniProtKB-KW"/>
</dbReference>
<comment type="caution">
    <text evidence="2">The sequence shown here is derived from an EMBL/GenBank/DDBJ whole genome shotgun (WGS) entry which is preliminary data.</text>
</comment>
<dbReference type="InterPro" id="IPR000073">
    <property type="entry name" value="AB_hydrolase_1"/>
</dbReference>
<proteinExistence type="predicted"/>
<protein>
    <submittedName>
        <fullName evidence="2">Alpha/beta hydrolase</fullName>
    </submittedName>
</protein>
<feature type="domain" description="AB hydrolase-1" evidence="1">
    <location>
        <begin position="24"/>
        <end position="231"/>
    </location>
</feature>
<dbReference type="InterPro" id="IPR029058">
    <property type="entry name" value="AB_hydrolase_fold"/>
</dbReference>
<organism evidence="2 3">
    <name type="scientific">Arthrobacter ginkgonis</name>
    <dbReference type="NCBI Taxonomy" id="1630594"/>
    <lineage>
        <taxon>Bacteria</taxon>
        <taxon>Bacillati</taxon>
        <taxon>Actinomycetota</taxon>
        <taxon>Actinomycetes</taxon>
        <taxon>Micrococcales</taxon>
        <taxon>Micrococcaceae</taxon>
        <taxon>Arthrobacter</taxon>
    </lineage>
</organism>
<sequence>MPAALSVAVHRRDADFVGRGQPPVVLIHGFASSAAEDFHATGWTAGLAAAGVASHAVDLPGHGSAGPIGVDGGCSVPALIARLSAIVDGAAASSGCGAVDVIGYSLGARLAWELPGAGSPVRRMVLGGLSPVEPFAALDPGAVAAAVADPGAAADPLVSMLASMVSAPGRDSESLIRLMAALGERPFSPQAGRPAVPLLAVAGSGDPVAGDAGWVAESVPGARVLSVPGDHRGALLAPEFREAAIAFLAS</sequence>
<dbReference type="Proteomes" id="UP001500752">
    <property type="component" value="Unassembled WGS sequence"/>
</dbReference>
<dbReference type="Gene3D" id="3.40.50.1820">
    <property type="entry name" value="alpha/beta hydrolase"/>
    <property type="match status" value="1"/>
</dbReference>
<dbReference type="RefSeq" id="WP_345153291.1">
    <property type="nucleotide sequence ID" value="NZ_BAABEO010000025.1"/>
</dbReference>
<keyword evidence="2" id="KW-0378">Hydrolase</keyword>
<name>A0ABP7D067_9MICC</name>
<keyword evidence="3" id="KW-1185">Reference proteome</keyword>
<dbReference type="SUPFAM" id="SSF53474">
    <property type="entry name" value="alpha/beta-Hydrolases"/>
    <property type="match status" value="1"/>
</dbReference>
<evidence type="ECO:0000313" key="3">
    <source>
        <dbReference type="Proteomes" id="UP001500752"/>
    </source>
</evidence>
<evidence type="ECO:0000259" key="1">
    <source>
        <dbReference type="Pfam" id="PF12697"/>
    </source>
</evidence>
<gene>
    <name evidence="2" type="ORF">GCM10023081_37870</name>
</gene>